<evidence type="ECO:0000256" key="4">
    <source>
        <dbReference type="ARBA" id="ARBA00022692"/>
    </source>
</evidence>
<keyword evidence="5 9" id="KW-0378">Hydrolase</keyword>
<dbReference type="Pfam" id="PF09721">
    <property type="entry name" value="Exosortase_EpsH"/>
    <property type="match status" value="1"/>
</dbReference>
<comment type="subcellular location">
    <subcellularLocation>
        <location evidence="1">Cell membrane</location>
        <topology evidence="1">Multi-pass membrane protein</topology>
    </subcellularLocation>
</comment>
<gene>
    <name evidence="9" type="primary">xrtN</name>
    <name evidence="9" type="ORF">OL497_05700</name>
</gene>
<feature type="transmembrane region" description="Helical" evidence="8">
    <location>
        <begin position="12"/>
        <end position="31"/>
    </location>
</feature>
<keyword evidence="2" id="KW-1003">Cell membrane</keyword>
<dbReference type="InterPro" id="IPR019127">
    <property type="entry name" value="Exosortase"/>
</dbReference>
<feature type="transmembrane region" description="Helical" evidence="8">
    <location>
        <begin position="111"/>
        <end position="136"/>
    </location>
</feature>
<reference evidence="9 10" key="1">
    <citation type="submission" date="2022-10" db="EMBL/GenBank/DDBJ databases">
        <title>Chitinophaga nivalis PC15 sp. nov., isolated from Pyeongchang county, South Korea.</title>
        <authorList>
            <person name="Trinh H.N."/>
        </authorList>
    </citation>
    <scope>NUCLEOTIDE SEQUENCE [LARGE SCALE GENOMIC DNA]</scope>
    <source>
        <strain evidence="9 10">PC14</strain>
    </source>
</reference>
<name>A0ABT3IHF3_9BACT</name>
<evidence type="ECO:0000256" key="7">
    <source>
        <dbReference type="ARBA" id="ARBA00023136"/>
    </source>
</evidence>
<evidence type="ECO:0000256" key="8">
    <source>
        <dbReference type="SAM" id="Phobius"/>
    </source>
</evidence>
<dbReference type="RefSeq" id="WP_264728642.1">
    <property type="nucleotide sequence ID" value="NZ_JAPDNR010000001.1"/>
</dbReference>
<sequence>MLTLPAIRKKINTGKWLSAGWLLLYIVLACWQLQHYFAWRTAAFLLALITLFTVVRIDNTVKGSSRCGYVAIVLLLLTWQLPVMTLKYATLAAAVFFVIEYGYGRLNRLTFITAILITPAMDYAAGIFSFPLRLWLTGIAGKILSLLNGAVTTSGNMILLHNEEFSVDTACMGLQLLTVSFLCAVMLVGWYERRYQQQLPLYLLAALLAGVLLLNILANLSRIVCLVQFGYPPATMAHELMGILSLLFYVILPLLAGTGWLVKRYGQISRATPVKHPGYKRGYILQGIIGIGVVLVCCKTPAVATDSHASPLRVNTLPEYTTTLLSEGITKMVATHSLVYVKPVPGFYFTDHQPMICWKGSGFDFQQVKEEKKYGVTMYTGLLRKENSTLYTAWWYDNGYRKSCSQLEWRWDALRNGHPYFLVNITADNPAILDKKIEALLQAKLIPGMP</sequence>
<keyword evidence="10" id="KW-1185">Reference proteome</keyword>
<dbReference type="InterPro" id="IPR031006">
    <property type="entry name" value="Exosort_XrtN"/>
</dbReference>
<evidence type="ECO:0000313" key="9">
    <source>
        <dbReference type="EMBL" id="MCW3483374.1"/>
    </source>
</evidence>
<feature type="transmembrane region" description="Helical" evidence="8">
    <location>
        <begin position="199"/>
        <end position="220"/>
    </location>
</feature>
<feature type="transmembrane region" description="Helical" evidence="8">
    <location>
        <begin position="283"/>
        <end position="304"/>
    </location>
</feature>
<dbReference type="GO" id="GO:0016787">
    <property type="term" value="F:hydrolase activity"/>
    <property type="evidence" value="ECO:0007669"/>
    <property type="project" value="UniProtKB-KW"/>
</dbReference>
<feature type="transmembrane region" description="Helical" evidence="8">
    <location>
        <begin position="37"/>
        <end position="57"/>
    </location>
</feature>
<evidence type="ECO:0000256" key="3">
    <source>
        <dbReference type="ARBA" id="ARBA00022670"/>
    </source>
</evidence>
<dbReference type="InterPro" id="IPR026392">
    <property type="entry name" value="Exo/Archaeosortase_dom"/>
</dbReference>
<dbReference type="EMBL" id="JAPDNS010000001">
    <property type="protein sequence ID" value="MCW3483374.1"/>
    <property type="molecule type" value="Genomic_DNA"/>
</dbReference>
<evidence type="ECO:0000256" key="1">
    <source>
        <dbReference type="ARBA" id="ARBA00004651"/>
    </source>
</evidence>
<accession>A0ABT3IHF3</accession>
<comment type="caution">
    <text evidence="9">The sequence shown here is derived from an EMBL/GenBank/DDBJ whole genome shotgun (WGS) entry which is preliminary data.</text>
</comment>
<keyword evidence="6 8" id="KW-1133">Transmembrane helix</keyword>
<organism evidence="9 10">
    <name type="scientific">Chitinophaga nivalis</name>
    <dbReference type="NCBI Taxonomy" id="2991709"/>
    <lineage>
        <taxon>Bacteria</taxon>
        <taxon>Pseudomonadati</taxon>
        <taxon>Bacteroidota</taxon>
        <taxon>Chitinophagia</taxon>
        <taxon>Chitinophagales</taxon>
        <taxon>Chitinophagaceae</taxon>
        <taxon>Chitinophaga</taxon>
    </lineage>
</organism>
<evidence type="ECO:0000256" key="5">
    <source>
        <dbReference type="ARBA" id="ARBA00022801"/>
    </source>
</evidence>
<dbReference type="NCBIfam" id="TIGR04476">
    <property type="entry name" value="exosort_XrtN"/>
    <property type="match status" value="1"/>
</dbReference>
<protein>
    <submittedName>
        <fullName evidence="9">Exosortase N</fullName>
        <ecNumber evidence="9">3.4.22.-</ecNumber>
    </submittedName>
</protein>
<evidence type="ECO:0000256" key="2">
    <source>
        <dbReference type="ARBA" id="ARBA00022475"/>
    </source>
</evidence>
<keyword evidence="3" id="KW-0645">Protease</keyword>
<feature type="transmembrane region" description="Helical" evidence="8">
    <location>
        <begin position="143"/>
        <end position="160"/>
    </location>
</feature>
<dbReference type="EC" id="3.4.22.-" evidence="9"/>
<dbReference type="NCBIfam" id="TIGR04178">
    <property type="entry name" value="exo_archaeo"/>
    <property type="match status" value="1"/>
</dbReference>
<evidence type="ECO:0000313" key="10">
    <source>
        <dbReference type="Proteomes" id="UP001207742"/>
    </source>
</evidence>
<keyword evidence="7 8" id="KW-0472">Membrane</keyword>
<evidence type="ECO:0000256" key="6">
    <source>
        <dbReference type="ARBA" id="ARBA00022989"/>
    </source>
</evidence>
<feature type="transmembrane region" description="Helical" evidence="8">
    <location>
        <begin position="69"/>
        <end position="99"/>
    </location>
</feature>
<feature type="transmembrane region" description="Helical" evidence="8">
    <location>
        <begin position="172"/>
        <end position="192"/>
    </location>
</feature>
<dbReference type="Proteomes" id="UP001207742">
    <property type="component" value="Unassembled WGS sequence"/>
</dbReference>
<proteinExistence type="predicted"/>
<keyword evidence="4 8" id="KW-0812">Transmembrane</keyword>
<feature type="transmembrane region" description="Helical" evidence="8">
    <location>
        <begin position="240"/>
        <end position="262"/>
    </location>
</feature>